<dbReference type="EMBL" id="ML994628">
    <property type="protein sequence ID" value="KAF2186907.1"/>
    <property type="molecule type" value="Genomic_DNA"/>
</dbReference>
<feature type="compositionally biased region" description="Basic and acidic residues" evidence="1">
    <location>
        <begin position="198"/>
        <end position="214"/>
    </location>
</feature>
<sequence>MYQRHICPSMGAIRRHLTQDIAATGNCSSRTFHLSAKRLKEDGPKDQSSTPGSSESRETRRTRSASAFKKVTGLQNKPLGIGRAGVFPRGQFLRKSDDSNGNDIGSAPGHSEGDAVNSRPLVRKHSVGPGKMAIRRTPTGASPPGTMVRAPTTLRINRNARGPATGGPNLRGREGFGPRPTRTVNRGTESGPKRRERKKESEGPMSVQKEDKIEDRLSDGMVQQLLRLQRKEWDRVSYEPMYSPGSKAATELLEAGKKLFEGEFPTKKKPGRLEHVLGIQNMHGA</sequence>
<dbReference type="Proteomes" id="UP000800200">
    <property type="component" value="Unassembled WGS sequence"/>
</dbReference>
<organism evidence="2 3">
    <name type="scientific">Zopfia rhizophila CBS 207.26</name>
    <dbReference type="NCBI Taxonomy" id="1314779"/>
    <lineage>
        <taxon>Eukaryota</taxon>
        <taxon>Fungi</taxon>
        <taxon>Dikarya</taxon>
        <taxon>Ascomycota</taxon>
        <taxon>Pezizomycotina</taxon>
        <taxon>Dothideomycetes</taxon>
        <taxon>Dothideomycetes incertae sedis</taxon>
        <taxon>Zopfiaceae</taxon>
        <taxon>Zopfia</taxon>
    </lineage>
</organism>
<dbReference type="AlphaFoldDB" id="A0A6A6E4Q8"/>
<gene>
    <name evidence="2" type="ORF">K469DRAFT_629639</name>
</gene>
<proteinExistence type="predicted"/>
<reference evidence="2" key="1">
    <citation type="journal article" date="2020" name="Stud. Mycol.">
        <title>101 Dothideomycetes genomes: a test case for predicting lifestyles and emergence of pathogens.</title>
        <authorList>
            <person name="Haridas S."/>
            <person name="Albert R."/>
            <person name="Binder M."/>
            <person name="Bloem J."/>
            <person name="Labutti K."/>
            <person name="Salamov A."/>
            <person name="Andreopoulos B."/>
            <person name="Baker S."/>
            <person name="Barry K."/>
            <person name="Bills G."/>
            <person name="Bluhm B."/>
            <person name="Cannon C."/>
            <person name="Castanera R."/>
            <person name="Culley D."/>
            <person name="Daum C."/>
            <person name="Ezra D."/>
            <person name="Gonzalez J."/>
            <person name="Henrissat B."/>
            <person name="Kuo A."/>
            <person name="Liang C."/>
            <person name="Lipzen A."/>
            <person name="Lutzoni F."/>
            <person name="Magnuson J."/>
            <person name="Mondo S."/>
            <person name="Nolan M."/>
            <person name="Ohm R."/>
            <person name="Pangilinan J."/>
            <person name="Park H.-J."/>
            <person name="Ramirez L."/>
            <person name="Alfaro M."/>
            <person name="Sun H."/>
            <person name="Tritt A."/>
            <person name="Yoshinaga Y."/>
            <person name="Zwiers L.-H."/>
            <person name="Turgeon B."/>
            <person name="Goodwin S."/>
            <person name="Spatafora J."/>
            <person name="Crous P."/>
            <person name="Grigoriev I."/>
        </authorList>
    </citation>
    <scope>NUCLEOTIDE SEQUENCE</scope>
    <source>
        <strain evidence="2">CBS 207.26</strain>
    </source>
</reference>
<name>A0A6A6E4Q8_9PEZI</name>
<dbReference type="OrthoDB" id="3797824at2759"/>
<keyword evidence="3" id="KW-1185">Reference proteome</keyword>
<evidence type="ECO:0000256" key="1">
    <source>
        <dbReference type="SAM" id="MobiDB-lite"/>
    </source>
</evidence>
<feature type="region of interest" description="Disordered" evidence="1">
    <location>
        <begin position="35"/>
        <end position="214"/>
    </location>
</feature>
<protein>
    <submittedName>
        <fullName evidence="2">Uncharacterized protein</fullName>
    </submittedName>
</protein>
<evidence type="ECO:0000313" key="2">
    <source>
        <dbReference type="EMBL" id="KAF2186907.1"/>
    </source>
</evidence>
<evidence type="ECO:0000313" key="3">
    <source>
        <dbReference type="Proteomes" id="UP000800200"/>
    </source>
</evidence>
<accession>A0A6A6E4Q8</accession>